<accession>A0A067K285</accession>
<evidence type="ECO:0000256" key="5">
    <source>
        <dbReference type="ARBA" id="ARBA00023239"/>
    </source>
</evidence>
<reference evidence="8 9" key="1">
    <citation type="journal article" date="2014" name="PLoS ONE">
        <title>Global Analysis of Gene Expression Profiles in Physic Nut (Jatropha curcas L.) Seedlings Exposed to Salt Stress.</title>
        <authorList>
            <person name="Zhang L."/>
            <person name="Zhang C."/>
            <person name="Wu P."/>
            <person name="Chen Y."/>
            <person name="Li M."/>
            <person name="Jiang H."/>
            <person name="Wu G."/>
        </authorList>
    </citation>
    <scope>NUCLEOTIDE SEQUENCE [LARGE SCALE GENOMIC DNA]</scope>
    <source>
        <strain evidence="9">cv. GZQX0401</strain>
        <tissue evidence="8">Young leaves</tissue>
    </source>
</reference>
<comment type="cofactor">
    <cofactor evidence="1">
        <name>Mn(2+)</name>
        <dbReference type="ChEBI" id="CHEBI:29035"/>
    </cofactor>
</comment>
<gene>
    <name evidence="8" type="ORF">JCGZ_23000</name>
</gene>
<keyword evidence="4" id="KW-0464">Manganese</keyword>
<dbReference type="STRING" id="180498.A0A067K285"/>
<dbReference type="OrthoDB" id="1936865at2759"/>
<dbReference type="Pfam" id="PF01397">
    <property type="entry name" value="Terpene_synth"/>
    <property type="match status" value="1"/>
</dbReference>
<dbReference type="GO" id="GO:0016114">
    <property type="term" value="P:terpenoid biosynthetic process"/>
    <property type="evidence" value="ECO:0007669"/>
    <property type="project" value="InterPro"/>
</dbReference>
<evidence type="ECO:0000313" key="9">
    <source>
        <dbReference type="Proteomes" id="UP000027138"/>
    </source>
</evidence>
<evidence type="ECO:0000256" key="6">
    <source>
        <dbReference type="SAM" id="Phobius"/>
    </source>
</evidence>
<dbReference type="Gene3D" id="1.50.10.130">
    <property type="entry name" value="Terpene synthase, N-terminal domain"/>
    <property type="match status" value="1"/>
</dbReference>
<keyword evidence="6" id="KW-1133">Transmembrane helix</keyword>
<keyword evidence="9" id="KW-1185">Reference proteome</keyword>
<dbReference type="GO" id="GO:0010333">
    <property type="term" value="F:terpene synthase activity"/>
    <property type="evidence" value="ECO:0007669"/>
    <property type="project" value="InterPro"/>
</dbReference>
<keyword evidence="6" id="KW-0812">Transmembrane</keyword>
<dbReference type="SUPFAM" id="SSF48239">
    <property type="entry name" value="Terpenoid cyclases/Protein prenyltransferases"/>
    <property type="match status" value="1"/>
</dbReference>
<feature type="domain" description="Terpene synthase N-terminal" evidence="7">
    <location>
        <begin position="25"/>
        <end position="97"/>
    </location>
</feature>
<dbReference type="InterPro" id="IPR008930">
    <property type="entry name" value="Terpenoid_cyclase/PrenylTrfase"/>
</dbReference>
<keyword evidence="5" id="KW-0456">Lyase</keyword>
<dbReference type="AlphaFoldDB" id="A0A067K285"/>
<sequence>MALQPVLSFPLATSRRSANYESTVWDYDVLQSLPSKHSEEKPTKQVEKLKNEDKSLINREMEPLAKLELIDEVQRLGLKYQFELEIKDALNAVYSNTIMVGHTMMIFMLLHFVLGYLDSMGIMHPKITGY</sequence>
<evidence type="ECO:0000256" key="4">
    <source>
        <dbReference type="ARBA" id="ARBA00023211"/>
    </source>
</evidence>
<dbReference type="EMBL" id="KK914959">
    <property type="protein sequence ID" value="KDP25924.1"/>
    <property type="molecule type" value="Genomic_DNA"/>
</dbReference>
<name>A0A067K285_JATCU</name>
<keyword evidence="3" id="KW-0460">Magnesium</keyword>
<evidence type="ECO:0000313" key="8">
    <source>
        <dbReference type="EMBL" id="KDP25924.1"/>
    </source>
</evidence>
<evidence type="ECO:0000256" key="3">
    <source>
        <dbReference type="ARBA" id="ARBA00022842"/>
    </source>
</evidence>
<dbReference type="Proteomes" id="UP000027138">
    <property type="component" value="Unassembled WGS sequence"/>
</dbReference>
<dbReference type="PANTHER" id="PTHR31225">
    <property type="entry name" value="OS04G0344100 PROTEIN-RELATED"/>
    <property type="match status" value="1"/>
</dbReference>
<keyword evidence="6" id="KW-0472">Membrane</keyword>
<organism evidence="8 9">
    <name type="scientific">Jatropha curcas</name>
    <name type="common">Barbados nut</name>
    <dbReference type="NCBI Taxonomy" id="180498"/>
    <lineage>
        <taxon>Eukaryota</taxon>
        <taxon>Viridiplantae</taxon>
        <taxon>Streptophyta</taxon>
        <taxon>Embryophyta</taxon>
        <taxon>Tracheophyta</taxon>
        <taxon>Spermatophyta</taxon>
        <taxon>Magnoliopsida</taxon>
        <taxon>eudicotyledons</taxon>
        <taxon>Gunneridae</taxon>
        <taxon>Pentapetalae</taxon>
        <taxon>rosids</taxon>
        <taxon>fabids</taxon>
        <taxon>Malpighiales</taxon>
        <taxon>Euphorbiaceae</taxon>
        <taxon>Crotonoideae</taxon>
        <taxon>Jatropheae</taxon>
        <taxon>Jatropha</taxon>
    </lineage>
</organism>
<protein>
    <recommendedName>
        <fullName evidence="7">Terpene synthase N-terminal domain-containing protein</fullName>
    </recommendedName>
</protein>
<dbReference type="PANTHER" id="PTHR31225:SF245">
    <property type="entry name" value="(-)-ALPHA-TERPINEOL SYNTHASE-LIKE"/>
    <property type="match status" value="1"/>
</dbReference>
<feature type="transmembrane region" description="Helical" evidence="6">
    <location>
        <begin position="98"/>
        <end position="117"/>
    </location>
</feature>
<evidence type="ECO:0000256" key="2">
    <source>
        <dbReference type="ARBA" id="ARBA00001946"/>
    </source>
</evidence>
<dbReference type="InterPro" id="IPR001906">
    <property type="entry name" value="Terpene_synth_N"/>
</dbReference>
<evidence type="ECO:0000256" key="1">
    <source>
        <dbReference type="ARBA" id="ARBA00001936"/>
    </source>
</evidence>
<comment type="cofactor">
    <cofactor evidence="2">
        <name>Mg(2+)</name>
        <dbReference type="ChEBI" id="CHEBI:18420"/>
    </cofactor>
</comment>
<dbReference type="InterPro" id="IPR036965">
    <property type="entry name" value="Terpene_synth_N_sf"/>
</dbReference>
<proteinExistence type="predicted"/>
<evidence type="ECO:0000259" key="7">
    <source>
        <dbReference type="Pfam" id="PF01397"/>
    </source>
</evidence>
<dbReference type="InterPro" id="IPR050148">
    <property type="entry name" value="Terpene_synthase-like"/>
</dbReference>